<feature type="compositionally biased region" description="Basic and acidic residues" evidence="2">
    <location>
        <begin position="201"/>
        <end position="216"/>
    </location>
</feature>
<organism evidence="3 4">
    <name type="scientific">Stichopus japonicus</name>
    <name type="common">Sea cucumber</name>
    <dbReference type="NCBI Taxonomy" id="307972"/>
    <lineage>
        <taxon>Eukaryota</taxon>
        <taxon>Metazoa</taxon>
        <taxon>Echinodermata</taxon>
        <taxon>Eleutherozoa</taxon>
        <taxon>Echinozoa</taxon>
        <taxon>Holothuroidea</taxon>
        <taxon>Aspidochirotacea</taxon>
        <taxon>Aspidochirotida</taxon>
        <taxon>Stichopodidae</taxon>
        <taxon>Apostichopus</taxon>
    </lineage>
</organism>
<evidence type="ECO:0000256" key="2">
    <source>
        <dbReference type="SAM" id="MobiDB-lite"/>
    </source>
</evidence>
<feature type="compositionally biased region" description="Basic and acidic residues" evidence="2">
    <location>
        <begin position="306"/>
        <end position="319"/>
    </location>
</feature>
<gene>
    <name evidence="3" type="ORF">BSL78_09183</name>
</gene>
<dbReference type="GO" id="GO:0005634">
    <property type="term" value="C:nucleus"/>
    <property type="evidence" value="ECO:0007669"/>
    <property type="project" value="TreeGrafter"/>
</dbReference>
<evidence type="ECO:0000313" key="4">
    <source>
        <dbReference type="Proteomes" id="UP000230750"/>
    </source>
</evidence>
<feature type="compositionally biased region" description="Polar residues" evidence="2">
    <location>
        <begin position="150"/>
        <end position="163"/>
    </location>
</feature>
<feature type="compositionally biased region" description="Low complexity" evidence="2">
    <location>
        <begin position="169"/>
        <end position="182"/>
    </location>
</feature>
<dbReference type="EMBL" id="MRZV01000269">
    <property type="protein sequence ID" value="PIK53961.1"/>
    <property type="molecule type" value="Genomic_DNA"/>
</dbReference>
<feature type="compositionally biased region" description="Polar residues" evidence="2">
    <location>
        <begin position="284"/>
        <end position="305"/>
    </location>
</feature>
<feature type="compositionally biased region" description="Basic and acidic residues" evidence="2">
    <location>
        <begin position="225"/>
        <end position="237"/>
    </location>
</feature>
<dbReference type="GO" id="GO:0005737">
    <property type="term" value="C:cytoplasm"/>
    <property type="evidence" value="ECO:0007669"/>
    <property type="project" value="TreeGrafter"/>
</dbReference>
<keyword evidence="4" id="KW-1185">Reference proteome</keyword>
<feature type="region of interest" description="Disordered" evidence="2">
    <location>
        <begin position="141"/>
        <end position="354"/>
    </location>
</feature>
<accession>A0A2G8L135</accession>
<comment type="caution">
    <text evidence="3">The sequence shown here is derived from an EMBL/GenBank/DDBJ whole genome shotgun (WGS) entry which is preliminary data.</text>
</comment>
<dbReference type="AlphaFoldDB" id="A0A2G8L135"/>
<protein>
    <submittedName>
        <fullName evidence="3">Putative serine/threonine-protein phosphatase 4 regulatory subunit 2-B</fullName>
    </submittedName>
</protein>
<dbReference type="GO" id="GO:0030289">
    <property type="term" value="C:protein phosphatase 4 complex"/>
    <property type="evidence" value="ECO:0007669"/>
    <property type="project" value="InterPro"/>
</dbReference>
<reference evidence="3 4" key="1">
    <citation type="journal article" date="2017" name="PLoS Biol.">
        <title>The sea cucumber genome provides insights into morphological evolution and visceral regeneration.</title>
        <authorList>
            <person name="Zhang X."/>
            <person name="Sun L."/>
            <person name="Yuan J."/>
            <person name="Sun Y."/>
            <person name="Gao Y."/>
            <person name="Zhang L."/>
            <person name="Li S."/>
            <person name="Dai H."/>
            <person name="Hamel J.F."/>
            <person name="Liu C."/>
            <person name="Yu Y."/>
            <person name="Liu S."/>
            <person name="Lin W."/>
            <person name="Guo K."/>
            <person name="Jin S."/>
            <person name="Xu P."/>
            <person name="Storey K.B."/>
            <person name="Huan P."/>
            <person name="Zhang T."/>
            <person name="Zhou Y."/>
            <person name="Zhang J."/>
            <person name="Lin C."/>
            <person name="Li X."/>
            <person name="Xing L."/>
            <person name="Huo D."/>
            <person name="Sun M."/>
            <person name="Wang L."/>
            <person name="Mercier A."/>
            <person name="Li F."/>
            <person name="Yang H."/>
            <person name="Xiang J."/>
        </authorList>
    </citation>
    <scope>NUCLEOTIDE SEQUENCE [LARGE SCALE GENOMIC DNA]</scope>
    <source>
        <strain evidence="3">Shaxun</strain>
        <tissue evidence="3">Muscle</tissue>
    </source>
</reference>
<evidence type="ECO:0000313" key="3">
    <source>
        <dbReference type="EMBL" id="PIK53961.1"/>
    </source>
</evidence>
<dbReference type="OrthoDB" id="341898at2759"/>
<feature type="compositionally biased region" description="Polar residues" evidence="2">
    <location>
        <begin position="183"/>
        <end position="196"/>
    </location>
</feature>
<feature type="compositionally biased region" description="Low complexity" evidence="2">
    <location>
        <begin position="239"/>
        <end position="269"/>
    </location>
</feature>
<feature type="compositionally biased region" description="Polar residues" evidence="2">
    <location>
        <begin position="320"/>
        <end position="331"/>
    </location>
</feature>
<dbReference type="Pfam" id="PF09184">
    <property type="entry name" value="PPP4R2"/>
    <property type="match status" value="1"/>
</dbReference>
<dbReference type="GO" id="GO:0019888">
    <property type="term" value="F:protein phosphatase regulator activity"/>
    <property type="evidence" value="ECO:0007669"/>
    <property type="project" value="InterPro"/>
</dbReference>
<dbReference type="PANTHER" id="PTHR16487">
    <property type="entry name" value="PPP4R2-RELATED PROTEIN"/>
    <property type="match status" value="1"/>
</dbReference>
<dbReference type="InterPro" id="IPR015267">
    <property type="entry name" value="PPP4R2"/>
</dbReference>
<proteinExistence type="inferred from homology"/>
<dbReference type="Proteomes" id="UP000230750">
    <property type="component" value="Unassembled WGS sequence"/>
</dbReference>
<dbReference type="PANTHER" id="PTHR16487:SF0">
    <property type="entry name" value="PROTEIN PHOSPHATASE 4 REGULATORY SUBUNIT 2-RELATED"/>
    <property type="match status" value="1"/>
</dbReference>
<comment type="similarity">
    <text evidence="1">Belongs to the PPP4R2 family.</text>
</comment>
<sequence length="354" mass="38576">MRSFAEKPVKEIPADLEKLLNSIAVTGRATYPWGKVKLLLAQKLENVIEEYMTENPDESVPLLPNVENVSFADMKQRLLTNIGKFNDAPFTIQRICELLVSPKKYYMQRDKFMRGIEKNILIVTTVTPTGKRITSLFEGSKGTPMVNGILSENNIPNGTQSKDSQFRVPSSPSAAKQQPSSSEGITSTSKELPQTEPSEEPAAKRVKLEELPDQGKEISTTPSTSEDRLPASEKEVSSEDAGSDSSSSSTNGYSSDSQSSSEAMEAQGSTDRLQDQSSSEEMEVQSTSGATEEQEPTSQGLNSESTDQKDEVQSSKEETNVPSSSQVTEAPSQEEETNEAIAAERPTEEDDSGK</sequence>
<evidence type="ECO:0000256" key="1">
    <source>
        <dbReference type="ARBA" id="ARBA00009207"/>
    </source>
</evidence>
<name>A0A2G8L135_STIJA</name>
<dbReference type="STRING" id="307972.A0A2G8L135"/>